<evidence type="ECO:0000313" key="6">
    <source>
        <dbReference type="EMBL" id="KFU76533.1"/>
    </source>
</evidence>
<dbReference type="GO" id="GO:0045892">
    <property type="term" value="P:negative regulation of DNA-templated transcription"/>
    <property type="evidence" value="ECO:0007669"/>
    <property type="project" value="InterPro"/>
</dbReference>
<dbReference type="EMBL" id="JFBM01000042">
    <property type="protein sequence ID" value="KFU76533.1"/>
    <property type="molecule type" value="Genomic_DNA"/>
</dbReference>
<dbReference type="InterPro" id="IPR009057">
    <property type="entry name" value="Homeodomain-like_sf"/>
</dbReference>
<dbReference type="AlphaFoldDB" id="A0A2P2FII3"/>
<evidence type="ECO:0000256" key="3">
    <source>
        <dbReference type="ARBA" id="ARBA00023163"/>
    </source>
</evidence>
<organism evidence="6 7">
    <name type="scientific">Amycolatopsis lurida NRRL 2430</name>
    <dbReference type="NCBI Taxonomy" id="1460371"/>
    <lineage>
        <taxon>Bacteria</taxon>
        <taxon>Bacillati</taxon>
        <taxon>Actinomycetota</taxon>
        <taxon>Actinomycetes</taxon>
        <taxon>Pseudonocardiales</taxon>
        <taxon>Pseudonocardiaceae</taxon>
        <taxon>Amycolatopsis</taxon>
    </lineage>
</organism>
<dbReference type="Pfam" id="PF00440">
    <property type="entry name" value="TetR_N"/>
    <property type="match status" value="1"/>
</dbReference>
<keyword evidence="7" id="KW-1185">Reference proteome</keyword>
<feature type="DNA-binding region" description="H-T-H motif" evidence="4">
    <location>
        <begin position="46"/>
        <end position="65"/>
    </location>
</feature>
<dbReference type="InterPro" id="IPR036271">
    <property type="entry name" value="Tet_transcr_reg_TetR-rel_C_sf"/>
</dbReference>
<comment type="caution">
    <text evidence="6">The sequence shown here is derived from an EMBL/GenBank/DDBJ whole genome shotgun (WGS) entry which is preliminary data.</text>
</comment>
<keyword evidence="2 4" id="KW-0238">DNA-binding</keyword>
<sequence>MSIEEQPIQSVWTRPRRKRDQPALSQAQIVAEAVRLLDVEGVDALSMRRLGTALNAGATSLYRHVANRDELIELVVDEVYGEITVPDGDDPARWREAAVVGAESVRAMILRHPWVASLLGSVGLSYLGPNVMRLNERLLGVFVAAGFPGDEADQAISAVISYVIGMGTTEAAWLTTVARSGRSESDWAERLRPAVEEAVQGHPHQREMLVRAVAGTDPVRLRDEKFRYGLDRMLDGLEARLKR</sequence>
<dbReference type="Gene3D" id="1.10.10.60">
    <property type="entry name" value="Homeodomain-like"/>
    <property type="match status" value="1"/>
</dbReference>
<gene>
    <name evidence="6" type="ORF">BB31_35275</name>
</gene>
<evidence type="ECO:0000259" key="5">
    <source>
        <dbReference type="PROSITE" id="PS50977"/>
    </source>
</evidence>
<dbReference type="PROSITE" id="PS50977">
    <property type="entry name" value="HTH_TETR_2"/>
    <property type="match status" value="1"/>
</dbReference>
<evidence type="ECO:0000256" key="4">
    <source>
        <dbReference type="PROSITE-ProRule" id="PRU00335"/>
    </source>
</evidence>
<keyword evidence="1" id="KW-0805">Transcription regulation</keyword>
<evidence type="ECO:0000256" key="2">
    <source>
        <dbReference type="ARBA" id="ARBA00023125"/>
    </source>
</evidence>
<feature type="domain" description="HTH tetR-type" evidence="5">
    <location>
        <begin position="23"/>
        <end position="83"/>
    </location>
</feature>
<protein>
    <submittedName>
        <fullName evidence="6">TetR family transcriptional regulator</fullName>
    </submittedName>
</protein>
<dbReference type="InterPro" id="IPR001647">
    <property type="entry name" value="HTH_TetR"/>
</dbReference>
<dbReference type="Proteomes" id="UP000256220">
    <property type="component" value="Unassembled WGS sequence"/>
</dbReference>
<keyword evidence="3" id="KW-0804">Transcription</keyword>
<dbReference type="PANTHER" id="PTHR30055">
    <property type="entry name" value="HTH-TYPE TRANSCRIPTIONAL REGULATOR RUTR"/>
    <property type="match status" value="1"/>
</dbReference>
<dbReference type="GO" id="GO:0003700">
    <property type="term" value="F:DNA-binding transcription factor activity"/>
    <property type="evidence" value="ECO:0007669"/>
    <property type="project" value="TreeGrafter"/>
</dbReference>
<dbReference type="Pfam" id="PF02909">
    <property type="entry name" value="TetR_C_1"/>
    <property type="match status" value="1"/>
</dbReference>
<dbReference type="SUPFAM" id="SSF46689">
    <property type="entry name" value="Homeodomain-like"/>
    <property type="match status" value="1"/>
</dbReference>
<dbReference type="SUPFAM" id="SSF48498">
    <property type="entry name" value="Tetracyclin repressor-like, C-terminal domain"/>
    <property type="match status" value="1"/>
</dbReference>
<evidence type="ECO:0000313" key="7">
    <source>
        <dbReference type="Proteomes" id="UP000256220"/>
    </source>
</evidence>
<dbReference type="InterPro" id="IPR050109">
    <property type="entry name" value="HTH-type_TetR-like_transc_reg"/>
</dbReference>
<proteinExistence type="predicted"/>
<accession>A0A2P2FII3</accession>
<dbReference type="RefSeq" id="WP_034321047.1">
    <property type="nucleotide sequence ID" value="NZ_JFBM01000042.1"/>
</dbReference>
<dbReference type="InterPro" id="IPR004111">
    <property type="entry name" value="Repressor_TetR_C"/>
</dbReference>
<evidence type="ECO:0000256" key="1">
    <source>
        <dbReference type="ARBA" id="ARBA00023015"/>
    </source>
</evidence>
<dbReference type="PANTHER" id="PTHR30055:SF151">
    <property type="entry name" value="TRANSCRIPTIONAL REGULATORY PROTEIN"/>
    <property type="match status" value="1"/>
</dbReference>
<dbReference type="Gene3D" id="1.10.357.10">
    <property type="entry name" value="Tetracycline Repressor, domain 2"/>
    <property type="match status" value="1"/>
</dbReference>
<reference evidence="6 7" key="1">
    <citation type="journal article" date="2014" name="Genome Announc.">
        <title>Draft Genome Sequence of Amycolatopsis lurida NRRL 2430, Producer of the Glycopeptide Family Antibiotic Ristocetin.</title>
        <authorList>
            <person name="Kwun M.J."/>
            <person name="Hong H.J."/>
        </authorList>
    </citation>
    <scope>NUCLEOTIDE SEQUENCE [LARGE SCALE GENOMIC DNA]</scope>
    <source>
        <strain evidence="6 7">NRRL 2430</strain>
    </source>
</reference>
<name>A0A2P2FII3_AMYLU</name>
<dbReference type="GO" id="GO:0000976">
    <property type="term" value="F:transcription cis-regulatory region binding"/>
    <property type="evidence" value="ECO:0007669"/>
    <property type="project" value="TreeGrafter"/>
</dbReference>